<feature type="region of interest" description="Disordered" evidence="1">
    <location>
        <begin position="356"/>
        <end position="392"/>
    </location>
</feature>
<evidence type="ECO:0000256" key="1">
    <source>
        <dbReference type="SAM" id="MobiDB-lite"/>
    </source>
</evidence>
<evidence type="ECO:0000313" key="3">
    <source>
        <dbReference type="Proteomes" id="UP001178507"/>
    </source>
</evidence>
<proteinExistence type="predicted"/>
<accession>A0AA36INU9</accession>
<feature type="compositionally biased region" description="Basic and acidic residues" evidence="1">
    <location>
        <begin position="497"/>
        <end position="508"/>
    </location>
</feature>
<organism evidence="2 3">
    <name type="scientific">Effrenium voratum</name>
    <dbReference type="NCBI Taxonomy" id="2562239"/>
    <lineage>
        <taxon>Eukaryota</taxon>
        <taxon>Sar</taxon>
        <taxon>Alveolata</taxon>
        <taxon>Dinophyceae</taxon>
        <taxon>Suessiales</taxon>
        <taxon>Symbiodiniaceae</taxon>
        <taxon>Effrenium</taxon>
    </lineage>
</organism>
<gene>
    <name evidence="2" type="ORF">EVOR1521_LOCUS15629</name>
</gene>
<feature type="compositionally biased region" description="Low complexity" evidence="1">
    <location>
        <begin position="572"/>
        <end position="581"/>
    </location>
</feature>
<feature type="region of interest" description="Disordered" evidence="1">
    <location>
        <begin position="443"/>
        <end position="462"/>
    </location>
</feature>
<comment type="caution">
    <text evidence="2">The sequence shown here is derived from an EMBL/GenBank/DDBJ whole genome shotgun (WGS) entry which is preliminary data.</text>
</comment>
<feature type="compositionally biased region" description="Low complexity" evidence="1">
    <location>
        <begin position="369"/>
        <end position="381"/>
    </location>
</feature>
<reference evidence="2" key="1">
    <citation type="submission" date="2023-08" db="EMBL/GenBank/DDBJ databases">
        <authorList>
            <person name="Chen Y."/>
            <person name="Shah S."/>
            <person name="Dougan E. K."/>
            <person name="Thang M."/>
            <person name="Chan C."/>
        </authorList>
    </citation>
    <scope>NUCLEOTIDE SEQUENCE</scope>
</reference>
<dbReference type="AlphaFoldDB" id="A0AA36INU9"/>
<feature type="compositionally biased region" description="Basic and acidic residues" evidence="1">
    <location>
        <begin position="520"/>
        <end position="538"/>
    </location>
</feature>
<dbReference type="Proteomes" id="UP001178507">
    <property type="component" value="Unassembled WGS sequence"/>
</dbReference>
<protein>
    <submittedName>
        <fullName evidence="2">Uncharacterized protein</fullName>
    </submittedName>
</protein>
<keyword evidence="3" id="KW-1185">Reference proteome</keyword>
<feature type="region of interest" description="Disordered" evidence="1">
    <location>
        <begin position="468"/>
        <end position="608"/>
    </location>
</feature>
<evidence type="ECO:0000313" key="2">
    <source>
        <dbReference type="EMBL" id="CAJ1390132.1"/>
    </source>
</evidence>
<dbReference type="EMBL" id="CAUJNA010002002">
    <property type="protein sequence ID" value="CAJ1390132.1"/>
    <property type="molecule type" value="Genomic_DNA"/>
</dbReference>
<sequence>MAYRCGLKEKTHILTDNATQHFVSFAETDRAGGLCQTLEQNVEKDCNTWYGETEWKCAGGVYIFSKDMKAASRDSMTWCDDEEPWPWHWGELQCSEHVGSDGTWVLMWCSHCLGSFCLPPLTYMSMITGMMVLGACCSCALCCRCIYKEADKHDIPQRVRNSILPPAAPVPEAEQGLELNNMASAAPLQGGWGLFCSTSTRPDLPGPDLMMSLEELGEAHSKSQRLLDSLARIPVLLSDEEAWAGERREVFGLLRRGLVDCITTGCLEAPIFGNLQIESAFIFLLTLGSRSERRQESVLTCFKALRTSESWAMALRGSRKVLELLKELPEEFRAQVLDVADASELALLLGREKKKKKKKSRSTTEHEAPTAQEAQTSQEAQKAQEELEENSQSLSADFIGSCTCPEDLLAETFSQSDGGLELRRASRTCPEDLLAEPSLSLSIHTPEPEASKPPSPALPSAALQRPPLAGAAVGTPSRVRNFGGGWPLESPASKPKRPGEARRKKDFAELGPRCPNGKSMTREQMMKEGQLRRSRDSGSRTPALRRLLSGGAASPPSGADTPSGLIGRMAQRLLPSRASPSPSAPHPMRDFGGGDRFGVVASNKVNKE</sequence>
<name>A0AA36INU9_9DINO</name>